<keyword evidence="6" id="KW-1185">Reference proteome</keyword>
<organism evidence="5 6">
    <name type="scientific">Stachybotrys chartarum (strain CBS 109288 / IBT 7711)</name>
    <name type="common">Toxic black mold</name>
    <name type="synonym">Stilbospora chartarum</name>
    <dbReference type="NCBI Taxonomy" id="1280523"/>
    <lineage>
        <taxon>Eukaryota</taxon>
        <taxon>Fungi</taxon>
        <taxon>Dikarya</taxon>
        <taxon>Ascomycota</taxon>
        <taxon>Pezizomycotina</taxon>
        <taxon>Sordariomycetes</taxon>
        <taxon>Hypocreomycetidae</taxon>
        <taxon>Hypocreales</taxon>
        <taxon>Stachybotryaceae</taxon>
        <taxon>Stachybotrys</taxon>
    </lineage>
</organism>
<dbReference type="EMBL" id="KL647778">
    <property type="protein sequence ID" value="KEY73681.1"/>
    <property type="molecule type" value="Genomic_DNA"/>
</dbReference>
<feature type="compositionally biased region" description="Basic and acidic residues" evidence="3">
    <location>
        <begin position="341"/>
        <end position="354"/>
    </location>
</feature>
<feature type="compositionally biased region" description="Polar residues" evidence="3">
    <location>
        <begin position="75"/>
        <end position="99"/>
    </location>
</feature>
<dbReference type="InterPro" id="IPR018253">
    <property type="entry name" value="DnaJ_domain_CS"/>
</dbReference>
<dbReference type="PROSITE" id="PS50076">
    <property type="entry name" value="DNAJ_2"/>
    <property type="match status" value="1"/>
</dbReference>
<dbReference type="Gene3D" id="1.10.287.110">
    <property type="entry name" value="DnaJ domain"/>
    <property type="match status" value="1"/>
</dbReference>
<dbReference type="PROSITE" id="PS00636">
    <property type="entry name" value="DNAJ_1"/>
    <property type="match status" value="1"/>
</dbReference>
<dbReference type="InterPro" id="IPR051938">
    <property type="entry name" value="Apopto_cytoskel_mod"/>
</dbReference>
<keyword evidence="2" id="KW-0175">Coiled coil</keyword>
<evidence type="ECO:0000259" key="4">
    <source>
        <dbReference type="PROSITE" id="PS50076"/>
    </source>
</evidence>
<dbReference type="PANTHER" id="PTHR44145">
    <property type="entry name" value="DNAJ HOMOLOG SUBFAMILY A MEMBER 3, MITOCHONDRIAL"/>
    <property type="match status" value="1"/>
</dbReference>
<feature type="compositionally biased region" description="Basic and acidic residues" evidence="3">
    <location>
        <begin position="291"/>
        <end position="321"/>
    </location>
</feature>
<gene>
    <name evidence="5" type="ORF">S7711_07727</name>
</gene>
<dbReference type="HOGENOM" id="CLU_062493_0_0_1"/>
<dbReference type="CDD" id="cd06257">
    <property type="entry name" value="DnaJ"/>
    <property type="match status" value="1"/>
</dbReference>
<evidence type="ECO:0000256" key="3">
    <source>
        <dbReference type="SAM" id="MobiDB-lite"/>
    </source>
</evidence>
<evidence type="ECO:0000313" key="5">
    <source>
        <dbReference type="EMBL" id="KEY73681.1"/>
    </source>
</evidence>
<feature type="compositionally biased region" description="Basic and acidic residues" evidence="3">
    <location>
        <begin position="61"/>
        <end position="74"/>
    </location>
</feature>
<dbReference type="InterPro" id="IPR036869">
    <property type="entry name" value="J_dom_sf"/>
</dbReference>
<reference evidence="5 6" key="1">
    <citation type="journal article" date="2014" name="BMC Genomics">
        <title>Comparative genome sequencing reveals chemotype-specific gene clusters in the toxigenic black mold Stachybotrys.</title>
        <authorList>
            <person name="Semeiks J."/>
            <person name="Borek D."/>
            <person name="Otwinowski Z."/>
            <person name="Grishin N.V."/>
        </authorList>
    </citation>
    <scope>NUCLEOTIDE SEQUENCE [LARGE SCALE GENOMIC DNA]</scope>
    <source>
        <strain evidence="6">CBS 109288 / IBT 7711</strain>
    </source>
</reference>
<evidence type="ECO:0000256" key="2">
    <source>
        <dbReference type="SAM" id="Coils"/>
    </source>
</evidence>
<name>A0A084B802_STACB</name>
<dbReference type="PANTHER" id="PTHR44145:SF3">
    <property type="entry name" value="DNAJ HOMOLOG SUBFAMILY A MEMBER 3, MITOCHONDRIAL"/>
    <property type="match status" value="1"/>
</dbReference>
<sequence>MTSPSFYVVLELPKAASADDVKAAYRRLAKARHPDKNLNNPNATALFQQLQSAYSTLSDPSLRRSYDEQLRQTERTASNTGPESTSQSNTRPQSWSHTTESVEVRKCKEAYEQQSKVVHGCLWHKNCLADEMSRMQTRMKEREETLARLLKEDAKYERDKAARQAWFAFLWRPTSEQEEEEDRLAAGRKTGMIVVRSQLSTIENEIKEKQRQINEVIAQLAKERMEEAAAKIRYESAVAAAHSREQAELRRRAEKMAQEAEARKRAEAEREWQAYQERCRAEATDRAAAQEMRREAEAQRKREAEAQRKREAEAQRQRKAEAQTQSETAEEATRRFQNALKEAEAFRKKEEARKQQQRSSSPARPSREGGVEVVLG</sequence>
<dbReference type="SUPFAM" id="SSF46565">
    <property type="entry name" value="Chaperone J-domain"/>
    <property type="match status" value="1"/>
</dbReference>
<dbReference type="Proteomes" id="UP000028045">
    <property type="component" value="Unassembled WGS sequence"/>
</dbReference>
<keyword evidence="1" id="KW-0143">Chaperone</keyword>
<dbReference type="InterPro" id="IPR001623">
    <property type="entry name" value="DnaJ_domain"/>
</dbReference>
<dbReference type="SMART" id="SM00271">
    <property type="entry name" value="DnaJ"/>
    <property type="match status" value="1"/>
</dbReference>
<dbReference type="PRINTS" id="PR00625">
    <property type="entry name" value="JDOMAIN"/>
</dbReference>
<feature type="region of interest" description="Disordered" evidence="3">
    <location>
        <begin position="277"/>
        <end position="376"/>
    </location>
</feature>
<dbReference type="AlphaFoldDB" id="A0A084B802"/>
<feature type="region of interest" description="Disordered" evidence="3">
    <location>
        <begin position="58"/>
        <end position="101"/>
    </location>
</feature>
<proteinExistence type="predicted"/>
<evidence type="ECO:0000256" key="1">
    <source>
        <dbReference type="ARBA" id="ARBA00023186"/>
    </source>
</evidence>
<evidence type="ECO:0000313" key="6">
    <source>
        <dbReference type="Proteomes" id="UP000028045"/>
    </source>
</evidence>
<feature type="coiled-coil region" evidence="2">
    <location>
        <begin position="132"/>
        <end position="159"/>
    </location>
</feature>
<protein>
    <recommendedName>
        <fullName evidence="4">J domain-containing protein</fullName>
    </recommendedName>
</protein>
<dbReference type="Pfam" id="PF00226">
    <property type="entry name" value="DnaJ"/>
    <property type="match status" value="1"/>
</dbReference>
<accession>A0A084B802</accession>
<dbReference type="OrthoDB" id="10250354at2759"/>
<feature type="domain" description="J" evidence="4">
    <location>
        <begin position="5"/>
        <end position="70"/>
    </location>
</feature>